<evidence type="ECO:0000256" key="1">
    <source>
        <dbReference type="SAM" id="MobiDB-lite"/>
    </source>
</evidence>
<dbReference type="EMBL" id="LRGB01001367">
    <property type="protein sequence ID" value="KZS12121.1"/>
    <property type="molecule type" value="Genomic_DNA"/>
</dbReference>
<keyword evidence="3" id="KW-1185">Reference proteome</keyword>
<feature type="compositionally biased region" description="Low complexity" evidence="1">
    <location>
        <begin position="48"/>
        <end position="69"/>
    </location>
</feature>
<evidence type="ECO:0000313" key="2">
    <source>
        <dbReference type="EMBL" id="KZS12121.1"/>
    </source>
</evidence>
<sequence length="97" mass="10343">MDENTNENQRMRHQSVRFAAGESSSTTSSSQLLYSPRCMPIKSALKHSSSSSSAASGSTDSGFAGSAFADNEAHNSVPPNSFVIEISCEDGGKIRRR</sequence>
<protein>
    <submittedName>
        <fullName evidence="2">Uncharacterized protein</fullName>
    </submittedName>
</protein>
<dbReference type="Proteomes" id="UP000076858">
    <property type="component" value="Unassembled WGS sequence"/>
</dbReference>
<name>A0A164VA62_9CRUS</name>
<proteinExistence type="predicted"/>
<organism evidence="2 3">
    <name type="scientific">Daphnia magna</name>
    <dbReference type="NCBI Taxonomy" id="35525"/>
    <lineage>
        <taxon>Eukaryota</taxon>
        <taxon>Metazoa</taxon>
        <taxon>Ecdysozoa</taxon>
        <taxon>Arthropoda</taxon>
        <taxon>Crustacea</taxon>
        <taxon>Branchiopoda</taxon>
        <taxon>Diplostraca</taxon>
        <taxon>Cladocera</taxon>
        <taxon>Anomopoda</taxon>
        <taxon>Daphniidae</taxon>
        <taxon>Daphnia</taxon>
    </lineage>
</organism>
<comment type="caution">
    <text evidence="2">The sequence shown here is derived from an EMBL/GenBank/DDBJ whole genome shotgun (WGS) entry which is preliminary data.</text>
</comment>
<accession>A0A164VA62</accession>
<reference evidence="2 3" key="1">
    <citation type="submission" date="2016-03" db="EMBL/GenBank/DDBJ databases">
        <title>EvidentialGene: Evidence-directed Construction of Genes on Genomes.</title>
        <authorList>
            <person name="Gilbert D.G."/>
            <person name="Choi J.-H."/>
            <person name="Mockaitis K."/>
            <person name="Colbourne J."/>
            <person name="Pfrender M."/>
        </authorList>
    </citation>
    <scope>NUCLEOTIDE SEQUENCE [LARGE SCALE GENOMIC DNA]</scope>
    <source>
        <strain evidence="2 3">Xinb3</strain>
        <tissue evidence="2">Complete organism</tissue>
    </source>
</reference>
<gene>
    <name evidence="2" type="ORF">APZ42_023021</name>
</gene>
<feature type="region of interest" description="Disordered" evidence="1">
    <location>
        <begin position="1"/>
        <end position="81"/>
    </location>
</feature>
<evidence type="ECO:0000313" key="3">
    <source>
        <dbReference type="Proteomes" id="UP000076858"/>
    </source>
</evidence>
<dbReference type="AlphaFoldDB" id="A0A164VA62"/>